<evidence type="ECO:0000256" key="2">
    <source>
        <dbReference type="ARBA" id="ARBA00022737"/>
    </source>
</evidence>
<gene>
    <name evidence="4" type="ORF">EHQ60_09410</name>
</gene>
<evidence type="ECO:0008006" key="6">
    <source>
        <dbReference type="Google" id="ProtNLM"/>
    </source>
</evidence>
<dbReference type="Gene3D" id="2.60.40.10">
    <property type="entry name" value="Immunoglobulins"/>
    <property type="match status" value="1"/>
</dbReference>
<protein>
    <recommendedName>
        <fullName evidence="6">DUF4215 domain-containing protein</fullName>
    </recommendedName>
</protein>
<proteinExistence type="predicted"/>
<dbReference type="PROSITE" id="PS51257">
    <property type="entry name" value="PROKAR_LIPOPROTEIN"/>
    <property type="match status" value="1"/>
</dbReference>
<keyword evidence="3" id="KW-1015">Disulfide bond</keyword>
<evidence type="ECO:0000256" key="3">
    <source>
        <dbReference type="ARBA" id="ARBA00023157"/>
    </source>
</evidence>
<keyword evidence="1" id="KW-0732">Signal</keyword>
<sequence length="167" mass="17266">MRYTVLNIFIFSFVILFGVLGCLGKENGNDLPVDLVTLISASNATNSATPPSNLSYAGNPFVFFRNAAISAKIPTFTGRVESCKSNVTLPAGISIGNTCNITGTATANQSATNYTISATNSFGSTSTTISIQVKDSVCGNGVIEGNEVCDDSNTFNGDSCNSTCSGT</sequence>
<reference evidence="5" key="1">
    <citation type="journal article" date="2019" name="PLoS Negl. Trop. Dis.">
        <title>Revisiting the worldwide diversity of Leptospira species in the environment.</title>
        <authorList>
            <person name="Vincent A.T."/>
            <person name="Schiettekatte O."/>
            <person name="Bourhy P."/>
            <person name="Veyrier F.J."/>
            <person name="Picardeau M."/>
        </authorList>
    </citation>
    <scope>NUCLEOTIDE SEQUENCE [LARGE SCALE GENOMIC DNA]</scope>
    <source>
        <strain evidence="5">201702449</strain>
    </source>
</reference>
<dbReference type="Proteomes" id="UP000297352">
    <property type="component" value="Unassembled WGS sequence"/>
</dbReference>
<evidence type="ECO:0000313" key="5">
    <source>
        <dbReference type="Proteomes" id="UP000297352"/>
    </source>
</evidence>
<dbReference type="InterPro" id="IPR011936">
    <property type="entry name" value="Myxo_disulph_rpt"/>
</dbReference>
<name>A0ABY2MNS2_9LEPT</name>
<comment type="caution">
    <text evidence="4">The sequence shown here is derived from an EMBL/GenBank/DDBJ whole genome shotgun (WGS) entry which is preliminary data.</text>
</comment>
<evidence type="ECO:0000313" key="4">
    <source>
        <dbReference type="EMBL" id="TGL70972.1"/>
    </source>
</evidence>
<accession>A0ABY2MNS2</accession>
<dbReference type="NCBIfam" id="TIGR02232">
    <property type="entry name" value="myxo_disulf_rpt"/>
    <property type="match status" value="1"/>
</dbReference>
<organism evidence="4 5">
    <name type="scientific">Leptospira levettii</name>
    <dbReference type="NCBI Taxonomy" id="2023178"/>
    <lineage>
        <taxon>Bacteria</taxon>
        <taxon>Pseudomonadati</taxon>
        <taxon>Spirochaetota</taxon>
        <taxon>Spirochaetia</taxon>
        <taxon>Leptospirales</taxon>
        <taxon>Leptospiraceae</taxon>
        <taxon>Leptospira</taxon>
    </lineage>
</organism>
<dbReference type="EMBL" id="RQGI01000031">
    <property type="protein sequence ID" value="TGL70972.1"/>
    <property type="molecule type" value="Genomic_DNA"/>
</dbReference>
<evidence type="ECO:0000256" key="1">
    <source>
        <dbReference type="ARBA" id="ARBA00022729"/>
    </source>
</evidence>
<keyword evidence="2" id="KW-0677">Repeat</keyword>
<keyword evidence="5" id="KW-1185">Reference proteome</keyword>
<dbReference type="InterPro" id="IPR013783">
    <property type="entry name" value="Ig-like_fold"/>
</dbReference>